<organism evidence="1">
    <name type="scientific">marine sediment metagenome</name>
    <dbReference type="NCBI Taxonomy" id="412755"/>
    <lineage>
        <taxon>unclassified sequences</taxon>
        <taxon>metagenomes</taxon>
        <taxon>ecological metagenomes</taxon>
    </lineage>
</organism>
<accession>A0A0F9AEW5</accession>
<dbReference type="EMBL" id="LAZR01055167">
    <property type="protein sequence ID" value="KKK76989.1"/>
    <property type="molecule type" value="Genomic_DNA"/>
</dbReference>
<sequence length="91" mass="10386">MHQNQELIDYLNNLAKGISNLSREKLGEGFQKQKTRLSRTNKEARTNARIDASLRGESIDESETPIEELETVGEDVIIQMLKRKINGIFRG</sequence>
<evidence type="ECO:0000313" key="1">
    <source>
        <dbReference type="EMBL" id="KKK76989.1"/>
    </source>
</evidence>
<protein>
    <submittedName>
        <fullName evidence="1">Uncharacterized protein</fullName>
    </submittedName>
</protein>
<comment type="caution">
    <text evidence="1">The sequence shown here is derived from an EMBL/GenBank/DDBJ whole genome shotgun (WGS) entry which is preliminary data.</text>
</comment>
<gene>
    <name evidence="1" type="ORF">LCGC14_2858120</name>
</gene>
<proteinExistence type="predicted"/>
<dbReference type="AlphaFoldDB" id="A0A0F9AEW5"/>
<name>A0A0F9AEW5_9ZZZZ</name>
<reference evidence="1" key="1">
    <citation type="journal article" date="2015" name="Nature">
        <title>Complex archaea that bridge the gap between prokaryotes and eukaryotes.</title>
        <authorList>
            <person name="Spang A."/>
            <person name="Saw J.H."/>
            <person name="Jorgensen S.L."/>
            <person name="Zaremba-Niedzwiedzka K."/>
            <person name="Martijn J."/>
            <person name="Lind A.E."/>
            <person name="van Eijk R."/>
            <person name="Schleper C."/>
            <person name="Guy L."/>
            <person name="Ettema T.J."/>
        </authorList>
    </citation>
    <scope>NUCLEOTIDE SEQUENCE</scope>
</reference>